<dbReference type="RefSeq" id="WP_121521969.1">
    <property type="nucleotide sequence ID" value="NZ_RCHR01000002.1"/>
</dbReference>
<dbReference type="OrthoDB" id="1440627at2"/>
<gene>
    <name evidence="1" type="ORF">D8M04_05810</name>
</gene>
<keyword evidence="1" id="KW-0503">Monooxygenase</keyword>
<reference evidence="1 2" key="1">
    <citation type="submission" date="2018-10" db="EMBL/GenBank/DDBJ databases">
        <title>Oceanobacillus sp. YLB-02 draft genome.</title>
        <authorList>
            <person name="Yu L."/>
        </authorList>
    </citation>
    <scope>NUCLEOTIDE SEQUENCE [LARGE SCALE GENOMIC DNA]</scope>
    <source>
        <strain evidence="1 2">YLB-02</strain>
    </source>
</reference>
<dbReference type="SUPFAM" id="SSF54909">
    <property type="entry name" value="Dimeric alpha+beta barrel"/>
    <property type="match status" value="1"/>
</dbReference>
<dbReference type="Gene3D" id="3.30.70.100">
    <property type="match status" value="1"/>
</dbReference>
<dbReference type="GO" id="GO:0004497">
    <property type="term" value="F:monooxygenase activity"/>
    <property type="evidence" value="ECO:0007669"/>
    <property type="project" value="UniProtKB-KW"/>
</dbReference>
<proteinExistence type="predicted"/>
<dbReference type="InterPro" id="IPR011008">
    <property type="entry name" value="Dimeric_a/b-barrel"/>
</dbReference>
<evidence type="ECO:0000313" key="1">
    <source>
        <dbReference type="EMBL" id="RLL46718.1"/>
    </source>
</evidence>
<dbReference type="PANTHER" id="PTHR39169">
    <property type="match status" value="1"/>
</dbReference>
<dbReference type="EMBL" id="RCHR01000002">
    <property type="protein sequence ID" value="RLL46718.1"/>
    <property type="molecule type" value="Genomic_DNA"/>
</dbReference>
<evidence type="ECO:0000313" key="2">
    <source>
        <dbReference type="Proteomes" id="UP000270219"/>
    </source>
</evidence>
<accession>A0A498DAV5</accession>
<dbReference type="AlphaFoldDB" id="A0A498DAV5"/>
<comment type="caution">
    <text evidence="1">The sequence shown here is derived from an EMBL/GenBank/DDBJ whole genome shotgun (WGS) entry which is preliminary data.</text>
</comment>
<dbReference type="PANTHER" id="PTHR39169:SF1">
    <property type="entry name" value="MONOOXYGENASE YDHR-RELATED"/>
    <property type="match status" value="1"/>
</dbReference>
<protein>
    <submittedName>
        <fullName evidence="1">Monooxygenase</fullName>
    </submittedName>
</protein>
<keyword evidence="1" id="KW-0560">Oxidoreductase</keyword>
<dbReference type="Proteomes" id="UP000270219">
    <property type="component" value="Unassembled WGS sequence"/>
</dbReference>
<dbReference type="NCBIfam" id="NF008333">
    <property type="entry name" value="PRK11118.1"/>
    <property type="match status" value="1"/>
</dbReference>
<name>A0A498DAV5_9BACI</name>
<organism evidence="1 2">
    <name type="scientific">Oceanobacillus piezotolerans</name>
    <dbReference type="NCBI Taxonomy" id="2448030"/>
    <lineage>
        <taxon>Bacteria</taxon>
        <taxon>Bacillati</taxon>
        <taxon>Bacillota</taxon>
        <taxon>Bacilli</taxon>
        <taxon>Bacillales</taxon>
        <taxon>Bacillaceae</taxon>
        <taxon>Oceanobacillus</taxon>
    </lineage>
</organism>
<dbReference type="Pfam" id="PF08803">
    <property type="entry name" value="ydhR"/>
    <property type="match status" value="1"/>
</dbReference>
<sequence>MAYLVQVDFPHEGPFGDEMATAFTDLAKNIAQEKGFIWKLWTENEETKESGGIYLFDTKEDAENYMEKNRKNFDEFGIKGASMKLFKVNEQLSQITQGPLK</sequence>
<dbReference type="InterPro" id="IPR014910">
    <property type="entry name" value="YdhR"/>
</dbReference>
<keyword evidence="2" id="KW-1185">Reference proteome</keyword>